<dbReference type="Pfam" id="PF21787">
    <property type="entry name" value="TNP-like_RNaseH_N"/>
    <property type="match status" value="1"/>
</dbReference>
<dbReference type="Proteomes" id="UP001160148">
    <property type="component" value="Unassembled WGS sequence"/>
</dbReference>
<accession>A0AAV0WL33</accession>
<feature type="domain" description="Transposable element P transposase-like RNase H" evidence="2">
    <location>
        <begin position="5"/>
        <end position="43"/>
    </location>
</feature>
<evidence type="ECO:0000313" key="4">
    <source>
        <dbReference type="Proteomes" id="UP001160148"/>
    </source>
</evidence>
<organism evidence="3 4">
    <name type="scientific">Macrosiphum euphorbiae</name>
    <name type="common">potato aphid</name>
    <dbReference type="NCBI Taxonomy" id="13131"/>
    <lineage>
        <taxon>Eukaryota</taxon>
        <taxon>Metazoa</taxon>
        <taxon>Ecdysozoa</taxon>
        <taxon>Arthropoda</taxon>
        <taxon>Hexapoda</taxon>
        <taxon>Insecta</taxon>
        <taxon>Pterygota</taxon>
        <taxon>Neoptera</taxon>
        <taxon>Paraneoptera</taxon>
        <taxon>Hemiptera</taxon>
        <taxon>Sternorrhyncha</taxon>
        <taxon>Aphidomorpha</taxon>
        <taxon>Aphidoidea</taxon>
        <taxon>Aphididae</taxon>
        <taxon>Macrosiphini</taxon>
        <taxon>Macrosiphum</taxon>
    </lineage>
</organism>
<sequence length="82" mass="8946">MIGIVLAQLVVKAICLLEGIGAIVNGVVSDGASTNRKLWAELGVSGQTGKVKKFFEHPLKNNKKVYMFSDAPHLLKNVRNRL</sequence>
<evidence type="ECO:0000256" key="1">
    <source>
        <dbReference type="SAM" id="SignalP"/>
    </source>
</evidence>
<proteinExistence type="predicted"/>
<protein>
    <recommendedName>
        <fullName evidence="2">Transposable element P transposase-like RNase H domain-containing protein</fullName>
    </recommendedName>
</protein>
<keyword evidence="4" id="KW-1185">Reference proteome</keyword>
<comment type="caution">
    <text evidence="3">The sequence shown here is derived from an EMBL/GenBank/DDBJ whole genome shotgun (WGS) entry which is preliminary data.</text>
</comment>
<feature type="chain" id="PRO_5043886149" description="Transposable element P transposase-like RNase H domain-containing protein" evidence="1">
    <location>
        <begin position="23"/>
        <end position="82"/>
    </location>
</feature>
<dbReference type="EMBL" id="CARXXK010000002">
    <property type="protein sequence ID" value="CAI6356523.1"/>
    <property type="molecule type" value="Genomic_DNA"/>
</dbReference>
<dbReference type="InterPro" id="IPR048365">
    <property type="entry name" value="TNP-like_RNaseH_N"/>
</dbReference>
<keyword evidence="1" id="KW-0732">Signal</keyword>
<name>A0AAV0WL33_9HEMI</name>
<reference evidence="3 4" key="1">
    <citation type="submission" date="2023-01" db="EMBL/GenBank/DDBJ databases">
        <authorList>
            <person name="Whitehead M."/>
        </authorList>
    </citation>
    <scope>NUCLEOTIDE SEQUENCE [LARGE SCALE GENOMIC DNA]</scope>
</reference>
<feature type="signal peptide" evidence="1">
    <location>
        <begin position="1"/>
        <end position="22"/>
    </location>
</feature>
<gene>
    <name evidence="3" type="ORF">MEUPH1_LOCUS12248</name>
</gene>
<evidence type="ECO:0000259" key="2">
    <source>
        <dbReference type="Pfam" id="PF21787"/>
    </source>
</evidence>
<dbReference type="AlphaFoldDB" id="A0AAV0WL33"/>
<evidence type="ECO:0000313" key="3">
    <source>
        <dbReference type="EMBL" id="CAI6356523.1"/>
    </source>
</evidence>